<reference evidence="3 4" key="1">
    <citation type="submission" date="2019-09" db="EMBL/GenBank/DDBJ databases">
        <authorList>
            <person name="Ou C."/>
        </authorList>
    </citation>
    <scope>NUCLEOTIDE SEQUENCE [LARGE SCALE GENOMIC DNA]</scope>
    <source>
        <strain evidence="3">S2</strain>
        <tissue evidence="3">Leaf</tissue>
    </source>
</reference>
<evidence type="ECO:0000313" key="4">
    <source>
        <dbReference type="Proteomes" id="UP000327157"/>
    </source>
</evidence>
<sequence>MGSRVTILFTFLCISICLEAAKACHHPILRAPTANPQEFLKWDKKLAAVARVYTKTRATIDCRMVHSMRRYGENIFWGGGKQPWGARFAVNSPIVANRGTCVGIYTQLMRKDTKRLVCAREVCSNGAGELVICNYDPPGNWVGEKPH</sequence>
<evidence type="ECO:0000259" key="2">
    <source>
        <dbReference type="SMART" id="SM00198"/>
    </source>
</evidence>
<keyword evidence="1" id="KW-0732">Signal</keyword>
<dbReference type="PRINTS" id="PR00837">
    <property type="entry name" value="V5TPXLIKE"/>
</dbReference>
<dbReference type="InterPro" id="IPR001283">
    <property type="entry name" value="CRISP-related"/>
</dbReference>
<dbReference type="Gene3D" id="3.40.33.10">
    <property type="entry name" value="CAP"/>
    <property type="match status" value="1"/>
</dbReference>
<organism evidence="3 4">
    <name type="scientific">Pyrus ussuriensis x Pyrus communis</name>
    <dbReference type="NCBI Taxonomy" id="2448454"/>
    <lineage>
        <taxon>Eukaryota</taxon>
        <taxon>Viridiplantae</taxon>
        <taxon>Streptophyta</taxon>
        <taxon>Embryophyta</taxon>
        <taxon>Tracheophyta</taxon>
        <taxon>Spermatophyta</taxon>
        <taxon>Magnoliopsida</taxon>
        <taxon>eudicotyledons</taxon>
        <taxon>Gunneridae</taxon>
        <taxon>Pentapetalae</taxon>
        <taxon>rosids</taxon>
        <taxon>fabids</taxon>
        <taxon>Rosales</taxon>
        <taxon>Rosaceae</taxon>
        <taxon>Amygdaloideae</taxon>
        <taxon>Maleae</taxon>
        <taxon>Pyrus</taxon>
    </lineage>
</organism>
<dbReference type="PANTHER" id="PTHR10334">
    <property type="entry name" value="CYSTEINE-RICH SECRETORY PROTEIN-RELATED"/>
    <property type="match status" value="1"/>
</dbReference>
<evidence type="ECO:0000313" key="3">
    <source>
        <dbReference type="EMBL" id="KAB2614413.1"/>
    </source>
</evidence>
<dbReference type="InterPro" id="IPR018244">
    <property type="entry name" value="Allrgn_V5/Tpx1_CS"/>
</dbReference>
<dbReference type="Proteomes" id="UP000327157">
    <property type="component" value="Unassembled WGS sequence"/>
</dbReference>
<name>A0A5N5GHP5_9ROSA</name>
<dbReference type="Pfam" id="PF00188">
    <property type="entry name" value="CAP"/>
    <property type="match status" value="1"/>
</dbReference>
<dbReference type="SUPFAM" id="SSF55797">
    <property type="entry name" value="PR-1-like"/>
    <property type="match status" value="1"/>
</dbReference>
<protein>
    <submittedName>
        <fullName evidence="3">Pathogenesis-related protein PRB1-3-like</fullName>
    </submittedName>
</protein>
<dbReference type="OrthoDB" id="337038at2759"/>
<keyword evidence="4" id="KW-1185">Reference proteome</keyword>
<dbReference type="EMBL" id="SMOL01000424">
    <property type="protein sequence ID" value="KAB2614413.1"/>
    <property type="molecule type" value="Genomic_DNA"/>
</dbReference>
<feature type="domain" description="SCP" evidence="2">
    <location>
        <begin position="19"/>
        <end position="143"/>
    </location>
</feature>
<gene>
    <name evidence="3" type="ORF">D8674_042215</name>
</gene>
<feature type="chain" id="PRO_5024368372" evidence="1">
    <location>
        <begin position="24"/>
        <end position="147"/>
    </location>
</feature>
<reference evidence="3 4" key="2">
    <citation type="submission" date="2019-11" db="EMBL/GenBank/DDBJ databases">
        <title>A de novo genome assembly of a pear dwarfing rootstock.</title>
        <authorList>
            <person name="Wang F."/>
            <person name="Wang J."/>
            <person name="Li S."/>
            <person name="Zhang Y."/>
            <person name="Fang M."/>
            <person name="Ma L."/>
            <person name="Zhao Y."/>
            <person name="Jiang S."/>
        </authorList>
    </citation>
    <scope>NUCLEOTIDE SEQUENCE [LARGE SCALE GENOMIC DNA]</scope>
    <source>
        <strain evidence="3">S2</strain>
        <tissue evidence="3">Leaf</tissue>
    </source>
</reference>
<accession>A0A5N5GHP5</accession>
<proteinExistence type="predicted"/>
<dbReference type="GO" id="GO:0005576">
    <property type="term" value="C:extracellular region"/>
    <property type="evidence" value="ECO:0007669"/>
    <property type="project" value="InterPro"/>
</dbReference>
<dbReference type="PROSITE" id="PS01010">
    <property type="entry name" value="CRISP_2"/>
    <property type="match status" value="1"/>
</dbReference>
<dbReference type="SMART" id="SM00198">
    <property type="entry name" value="SCP"/>
    <property type="match status" value="1"/>
</dbReference>
<dbReference type="AlphaFoldDB" id="A0A5N5GHP5"/>
<dbReference type="InterPro" id="IPR035940">
    <property type="entry name" value="CAP_sf"/>
</dbReference>
<feature type="signal peptide" evidence="1">
    <location>
        <begin position="1"/>
        <end position="23"/>
    </location>
</feature>
<comment type="caution">
    <text evidence="3">The sequence shown here is derived from an EMBL/GenBank/DDBJ whole genome shotgun (WGS) entry which is preliminary data.</text>
</comment>
<evidence type="ECO:0000256" key="1">
    <source>
        <dbReference type="SAM" id="SignalP"/>
    </source>
</evidence>
<dbReference type="InterPro" id="IPR014044">
    <property type="entry name" value="CAP_dom"/>
</dbReference>